<gene>
    <name evidence="1" type="ORF">SEVIR_8G229901v2</name>
</gene>
<dbReference type="Gramene" id="TKW02188">
    <property type="protein sequence ID" value="TKW02188"/>
    <property type="gene ID" value="SEVIR_8G229901v2"/>
</dbReference>
<dbReference type="Proteomes" id="UP000298652">
    <property type="component" value="Chromosome 8"/>
</dbReference>
<reference evidence="1" key="1">
    <citation type="submission" date="2019-03" db="EMBL/GenBank/DDBJ databases">
        <title>WGS assembly of Setaria viridis.</title>
        <authorList>
            <person name="Huang P."/>
            <person name="Jenkins J."/>
            <person name="Grimwood J."/>
            <person name="Barry K."/>
            <person name="Healey A."/>
            <person name="Mamidi S."/>
            <person name="Sreedasyam A."/>
            <person name="Shu S."/>
            <person name="Feldman M."/>
            <person name="Wu J."/>
            <person name="Yu Y."/>
            <person name="Chen C."/>
            <person name="Johnson J."/>
            <person name="Rokhsar D."/>
            <person name="Baxter I."/>
            <person name="Schmutz J."/>
            <person name="Brutnell T."/>
            <person name="Kellogg E."/>
        </authorList>
    </citation>
    <scope>NUCLEOTIDE SEQUENCE [LARGE SCALE GENOMIC DNA]</scope>
</reference>
<name>A0A4U6TIF8_SETVI</name>
<keyword evidence="2" id="KW-1185">Reference proteome</keyword>
<evidence type="ECO:0000313" key="2">
    <source>
        <dbReference type="Proteomes" id="UP000298652"/>
    </source>
</evidence>
<organism evidence="1 2">
    <name type="scientific">Setaria viridis</name>
    <name type="common">Green bristlegrass</name>
    <name type="synonym">Setaria italica subsp. viridis</name>
    <dbReference type="NCBI Taxonomy" id="4556"/>
    <lineage>
        <taxon>Eukaryota</taxon>
        <taxon>Viridiplantae</taxon>
        <taxon>Streptophyta</taxon>
        <taxon>Embryophyta</taxon>
        <taxon>Tracheophyta</taxon>
        <taxon>Spermatophyta</taxon>
        <taxon>Magnoliopsida</taxon>
        <taxon>Liliopsida</taxon>
        <taxon>Poales</taxon>
        <taxon>Poaceae</taxon>
        <taxon>PACMAD clade</taxon>
        <taxon>Panicoideae</taxon>
        <taxon>Panicodae</taxon>
        <taxon>Paniceae</taxon>
        <taxon>Cenchrinae</taxon>
        <taxon>Setaria</taxon>
    </lineage>
</organism>
<dbReference type="EMBL" id="CM016559">
    <property type="protein sequence ID" value="TKW02188.1"/>
    <property type="molecule type" value="Genomic_DNA"/>
</dbReference>
<proteinExistence type="predicted"/>
<protein>
    <submittedName>
        <fullName evidence="1">Uncharacterized protein</fullName>
    </submittedName>
</protein>
<accession>A0A4U6TIF8</accession>
<sequence>MSPCCWFGSRHQDSVVASIDAHVEFQLQLDCRSLVKLLTYDVKVMAATSGQHGCSRLS</sequence>
<dbReference type="AlphaFoldDB" id="A0A4U6TIF8"/>
<evidence type="ECO:0000313" key="1">
    <source>
        <dbReference type="EMBL" id="TKW02188.1"/>
    </source>
</evidence>